<reference evidence="2 3" key="1">
    <citation type="submission" date="2024-02" db="EMBL/GenBank/DDBJ databases">
        <title>A Gaetbulibacter species isolated from tidal flats and genomic insights of their niches.</title>
        <authorList>
            <person name="Ye Y."/>
        </authorList>
    </citation>
    <scope>NUCLEOTIDE SEQUENCE [LARGE SCALE GENOMIC DNA]</scope>
    <source>
        <strain evidence="2 3">KYW382</strain>
    </source>
</reference>
<evidence type="ECO:0000313" key="3">
    <source>
        <dbReference type="Proteomes" id="UP001610100"/>
    </source>
</evidence>
<feature type="chain" id="PRO_5045184050" evidence="1">
    <location>
        <begin position="20"/>
        <end position="257"/>
    </location>
</feature>
<evidence type="ECO:0000256" key="1">
    <source>
        <dbReference type="SAM" id="SignalP"/>
    </source>
</evidence>
<evidence type="ECO:0000313" key="2">
    <source>
        <dbReference type="EMBL" id="MFH6771050.1"/>
    </source>
</evidence>
<dbReference type="EMBL" id="JBAWKB010000001">
    <property type="protein sequence ID" value="MFH6771050.1"/>
    <property type="molecule type" value="Genomic_DNA"/>
</dbReference>
<feature type="signal peptide" evidence="1">
    <location>
        <begin position="1"/>
        <end position="19"/>
    </location>
</feature>
<accession>A0ABW7MWI9</accession>
<dbReference type="Pfam" id="PF10677">
    <property type="entry name" value="DUF2490"/>
    <property type="match status" value="1"/>
</dbReference>
<name>A0ABW7MWI9_9FLAO</name>
<gene>
    <name evidence="2" type="ORF">V8G58_03815</name>
</gene>
<proteinExistence type="predicted"/>
<organism evidence="2 3">
    <name type="scientific">Gaetbulibacter aestuarii</name>
    <dbReference type="NCBI Taxonomy" id="1502358"/>
    <lineage>
        <taxon>Bacteria</taxon>
        <taxon>Pseudomonadati</taxon>
        <taxon>Bacteroidota</taxon>
        <taxon>Flavobacteriia</taxon>
        <taxon>Flavobacteriales</taxon>
        <taxon>Flavobacteriaceae</taxon>
        <taxon>Gaetbulibacter</taxon>
    </lineage>
</organism>
<sequence length="257" mass="30368">MKKSLGIVFCLLFGLLSRAQVRETETTMLWTLLGVNADLNDKFDLSYYQLHSFSFNSSSLNFIQPDLELGYDLAPDWDVKLGYSPTFSLDGVAGNQLVYHRISARVRLSSHLGRRFRMKNALVAEQHFTQRSKFKQRYYYRLDLYYRDTDLPWRLRPFVNQRFYYYANGQKLQYFNTDGEPTAYESPNGFHAYRLQIGVKVYPIDHFNFSIFYLKQKEFNSRLFNSRDINTIDPNTNTVSRKFYDFTTIGLSCSYNL</sequence>
<comment type="caution">
    <text evidence="2">The sequence shown here is derived from an EMBL/GenBank/DDBJ whole genome shotgun (WGS) entry which is preliminary data.</text>
</comment>
<dbReference type="RefSeq" id="WP_344739895.1">
    <property type="nucleotide sequence ID" value="NZ_BAABAY010000001.1"/>
</dbReference>
<protein>
    <submittedName>
        <fullName evidence="2">DUF2490 domain-containing protein</fullName>
    </submittedName>
</protein>
<keyword evidence="1" id="KW-0732">Signal</keyword>
<keyword evidence="3" id="KW-1185">Reference proteome</keyword>
<dbReference type="InterPro" id="IPR019619">
    <property type="entry name" value="DUF2490"/>
</dbReference>
<dbReference type="Proteomes" id="UP001610100">
    <property type="component" value="Unassembled WGS sequence"/>
</dbReference>